<protein>
    <submittedName>
        <fullName evidence="1">PRTRC system protein C</fullName>
    </submittedName>
</protein>
<dbReference type="AlphaFoldDB" id="A0A562ZSC2"/>
<evidence type="ECO:0000313" key="1">
    <source>
        <dbReference type="EMBL" id="TWO71492.1"/>
    </source>
</evidence>
<dbReference type="Pfam" id="PF14454">
    <property type="entry name" value="Prok_Ub"/>
    <property type="match status" value="1"/>
</dbReference>
<keyword evidence="2" id="KW-1185">Reference proteome</keyword>
<reference evidence="1 2" key="1">
    <citation type="submission" date="2019-07" db="EMBL/GenBank/DDBJ databases">
        <title>Caenimonas sedimenti sp. nov., isolated from activated sludge.</title>
        <authorList>
            <person name="Xu J."/>
        </authorList>
    </citation>
    <scope>NUCLEOTIDE SEQUENCE [LARGE SCALE GENOMIC DNA]</scope>
    <source>
        <strain evidence="1 2">HX-9-20</strain>
    </source>
</reference>
<evidence type="ECO:0000313" key="2">
    <source>
        <dbReference type="Proteomes" id="UP000318199"/>
    </source>
</evidence>
<dbReference type="InterPro" id="IPR022289">
    <property type="entry name" value="PRTRC_protein-C"/>
</dbReference>
<accession>A0A562ZSC2</accession>
<name>A0A562ZSC2_9BURK</name>
<dbReference type="RefSeq" id="WP_145893104.1">
    <property type="nucleotide sequence ID" value="NZ_VOBQ01000008.1"/>
</dbReference>
<dbReference type="Proteomes" id="UP000318199">
    <property type="component" value="Unassembled WGS sequence"/>
</dbReference>
<dbReference type="OrthoDB" id="71754at2"/>
<dbReference type="NCBIfam" id="TIGR03738">
    <property type="entry name" value="PRTRC_C"/>
    <property type="match status" value="1"/>
</dbReference>
<proteinExistence type="predicted"/>
<organism evidence="1 2">
    <name type="scientific">Caenimonas sedimenti</name>
    <dbReference type="NCBI Taxonomy" id="2596921"/>
    <lineage>
        <taxon>Bacteria</taxon>
        <taxon>Pseudomonadati</taxon>
        <taxon>Pseudomonadota</taxon>
        <taxon>Betaproteobacteria</taxon>
        <taxon>Burkholderiales</taxon>
        <taxon>Comamonadaceae</taxon>
        <taxon>Caenimonas</taxon>
    </lineage>
</organism>
<gene>
    <name evidence="1" type="ORF">FN976_11295</name>
</gene>
<dbReference type="EMBL" id="VOBQ01000008">
    <property type="protein sequence ID" value="TWO71492.1"/>
    <property type="molecule type" value="Genomic_DNA"/>
</dbReference>
<comment type="caution">
    <text evidence="1">The sequence shown here is derived from an EMBL/GenBank/DDBJ whole genome shotgun (WGS) entry which is preliminary data.</text>
</comment>
<sequence>MQVIDLQRKFVYNSADLADPDPSMTPDEVRLFYAMRQGYAELLNAVVEGPVTNKGVAKYSFVRAAGAKGATPAMPAAQLIRHALSKQADRDPATAALPMEDDELARRVAATINAKASQPLPIPSVAFGQWG</sequence>
<dbReference type="InterPro" id="IPR032866">
    <property type="entry name" value="Prok_Ub"/>
</dbReference>